<keyword evidence="4 6" id="KW-0663">Pyridoxal phosphate</keyword>
<dbReference type="InterPro" id="IPR051151">
    <property type="entry name" value="Group_II_Decarboxylase"/>
</dbReference>
<evidence type="ECO:0000256" key="1">
    <source>
        <dbReference type="ARBA" id="ARBA00001933"/>
    </source>
</evidence>
<sequence length="467" mass="52160">MVLLNSEEVSCNDHHQVDVVAAAGLQCSGDMLGDKQLVSQVILEGLEIEEPPADEMEAAEKKAGISRLMAGYVQHLQHRSAYHLGYPLNFDYDFSPLAPFLNFSLNNAGDPFAKVNNSVHSRQFEVAVLNWFANFWDVQRDQFWGYITSGGTEGNLYGLLVGRELFPDGILYASNDSHYSVFKAAKMYRVKCIRIATTVSGEMNYADLKSKLQHNTNSPAIINANIGTTFKGAVDDIDQIISTLEKCGFQNRYYIHCDSALSGMMTPFMKQAPKVSFKKPIGSISVSGHKFLGCPMPCGVVITRLEHAEVLSTDIEYIASRDSTITGSRNGHAPIFLWYTLSKKGYKGLLKEVHICMGNARYLEVLLKQVGISASCNTLSNIVVFERPKDERIVCRWQLACEGNLAHIVVMPNVTFEKLTVFVEELAEKRKDWYQDKGFDIPCLAVDIGKENCYCNLHAKKLRIPKV</sequence>
<dbReference type="STRING" id="65489.A0A0D3HAH0"/>
<keyword evidence="9" id="KW-1185">Reference proteome</keyword>
<dbReference type="Gramene" id="OBART10G00290.1">
    <property type="protein sequence ID" value="OBART10G00290.1"/>
    <property type="gene ID" value="OBART10G00290"/>
</dbReference>
<reference evidence="8" key="1">
    <citation type="journal article" date="2009" name="Rice">
        <title>De Novo Next Generation Sequencing of Plant Genomes.</title>
        <authorList>
            <person name="Rounsley S."/>
            <person name="Marri P.R."/>
            <person name="Yu Y."/>
            <person name="He R."/>
            <person name="Sisneros N."/>
            <person name="Goicoechea J.L."/>
            <person name="Lee S.J."/>
            <person name="Angelova A."/>
            <person name="Kudrna D."/>
            <person name="Luo M."/>
            <person name="Affourtit J."/>
            <person name="Desany B."/>
            <person name="Knight J."/>
            <person name="Niazi F."/>
            <person name="Egholm M."/>
            <person name="Wing R.A."/>
        </authorList>
    </citation>
    <scope>NUCLEOTIDE SEQUENCE [LARGE SCALE GENOMIC DNA]</scope>
    <source>
        <strain evidence="8">cv. IRGC 105608</strain>
    </source>
</reference>
<accession>A0A0D3HAH0</accession>
<reference evidence="8" key="2">
    <citation type="submission" date="2015-03" db="UniProtKB">
        <authorList>
            <consortium name="EnsemblPlants"/>
        </authorList>
    </citation>
    <scope>IDENTIFICATION</scope>
</reference>
<organism evidence="8">
    <name type="scientific">Oryza barthii</name>
    <dbReference type="NCBI Taxonomy" id="65489"/>
    <lineage>
        <taxon>Eukaryota</taxon>
        <taxon>Viridiplantae</taxon>
        <taxon>Streptophyta</taxon>
        <taxon>Embryophyta</taxon>
        <taxon>Tracheophyta</taxon>
        <taxon>Spermatophyta</taxon>
        <taxon>Magnoliopsida</taxon>
        <taxon>Liliopsida</taxon>
        <taxon>Poales</taxon>
        <taxon>Poaceae</taxon>
        <taxon>BOP clade</taxon>
        <taxon>Oryzoideae</taxon>
        <taxon>Oryzeae</taxon>
        <taxon>Oryzinae</taxon>
        <taxon>Oryza</taxon>
    </lineage>
</organism>
<evidence type="ECO:0000313" key="9">
    <source>
        <dbReference type="Proteomes" id="UP000026960"/>
    </source>
</evidence>
<name>A0A0D3HAH0_9ORYZ</name>
<dbReference type="NCBIfam" id="NF002748">
    <property type="entry name" value="PRK02769.1"/>
    <property type="match status" value="1"/>
</dbReference>
<dbReference type="EnsemblPlants" id="OBART10G00290.1">
    <property type="protein sequence ID" value="OBART10G00290.1"/>
    <property type="gene ID" value="OBART10G00290"/>
</dbReference>
<evidence type="ECO:0008006" key="10">
    <source>
        <dbReference type="Google" id="ProtNLM"/>
    </source>
</evidence>
<keyword evidence="5 7" id="KW-0456">Lyase</keyword>
<dbReference type="Gene3D" id="3.40.640.10">
    <property type="entry name" value="Type I PLP-dependent aspartate aminotransferase-like (Major domain)"/>
    <property type="match status" value="1"/>
</dbReference>
<evidence type="ECO:0000256" key="7">
    <source>
        <dbReference type="RuleBase" id="RU000382"/>
    </source>
</evidence>
<evidence type="ECO:0000256" key="6">
    <source>
        <dbReference type="PIRSR" id="PIRSR602129-50"/>
    </source>
</evidence>
<dbReference type="Gene3D" id="3.90.1150.10">
    <property type="entry name" value="Aspartate Aminotransferase, domain 1"/>
    <property type="match status" value="1"/>
</dbReference>
<dbReference type="GO" id="GO:0016831">
    <property type="term" value="F:carboxy-lyase activity"/>
    <property type="evidence" value="ECO:0007669"/>
    <property type="project" value="UniProtKB-KW"/>
</dbReference>
<dbReference type="AlphaFoldDB" id="A0A0D3HAH0"/>
<evidence type="ECO:0000256" key="2">
    <source>
        <dbReference type="ARBA" id="ARBA00009533"/>
    </source>
</evidence>
<comment type="cofactor">
    <cofactor evidence="1 6 7">
        <name>pyridoxal 5'-phosphate</name>
        <dbReference type="ChEBI" id="CHEBI:597326"/>
    </cofactor>
</comment>
<proteinExistence type="inferred from homology"/>
<protein>
    <recommendedName>
        <fullName evidence="10">Serine decarboxylase</fullName>
    </recommendedName>
</protein>
<dbReference type="Proteomes" id="UP000026960">
    <property type="component" value="Chromosome 10"/>
</dbReference>
<dbReference type="PROSITE" id="PS00392">
    <property type="entry name" value="DDC_GAD_HDC_YDC"/>
    <property type="match status" value="1"/>
</dbReference>
<evidence type="ECO:0000256" key="5">
    <source>
        <dbReference type="ARBA" id="ARBA00023239"/>
    </source>
</evidence>
<dbReference type="PaxDb" id="65489-OBART10G00290.1"/>
<comment type="similarity">
    <text evidence="2 7">Belongs to the group II decarboxylase family.</text>
</comment>
<dbReference type="InterPro" id="IPR015422">
    <property type="entry name" value="PyrdxlP-dep_Trfase_small"/>
</dbReference>
<keyword evidence="3" id="KW-0210">Decarboxylase</keyword>
<feature type="modified residue" description="N6-(pyridoxal phosphate)lysine" evidence="6">
    <location>
        <position position="290"/>
    </location>
</feature>
<dbReference type="SUPFAM" id="SSF53383">
    <property type="entry name" value="PLP-dependent transferases"/>
    <property type="match status" value="1"/>
</dbReference>
<evidence type="ECO:0000256" key="3">
    <source>
        <dbReference type="ARBA" id="ARBA00022793"/>
    </source>
</evidence>
<dbReference type="InterPro" id="IPR015424">
    <property type="entry name" value="PyrdxlP-dep_Trfase"/>
</dbReference>
<dbReference type="GO" id="GO:0030170">
    <property type="term" value="F:pyridoxal phosphate binding"/>
    <property type="evidence" value="ECO:0007669"/>
    <property type="project" value="InterPro"/>
</dbReference>
<dbReference type="HOGENOM" id="CLU_028929_0_1_1"/>
<dbReference type="InterPro" id="IPR021115">
    <property type="entry name" value="Pyridoxal-P_BS"/>
</dbReference>
<dbReference type="InterPro" id="IPR015421">
    <property type="entry name" value="PyrdxlP-dep_Trfase_major"/>
</dbReference>
<dbReference type="InterPro" id="IPR002129">
    <property type="entry name" value="PyrdxlP-dep_de-COase"/>
</dbReference>
<dbReference type="Pfam" id="PF00282">
    <property type="entry name" value="Pyridoxal_deC"/>
    <property type="match status" value="1"/>
</dbReference>
<dbReference type="GO" id="GO:0019752">
    <property type="term" value="P:carboxylic acid metabolic process"/>
    <property type="evidence" value="ECO:0007669"/>
    <property type="project" value="InterPro"/>
</dbReference>
<evidence type="ECO:0000313" key="8">
    <source>
        <dbReference type="EnsemblPlants" id="OBART10G00290.1"/>
    </source>
</evidence>
<evidence type="ECO:0000256" key="4">
    <source>
        <dbReference type="ARBA" id="ARBA00022898"/>
    </source>
</evidence>
<dbReference type="PANTHER" id="PTHR46101:SF8">
    <property type="entry name" value="SERINE DECARBOXYLASE 2"/>
    <property type="match status" value="1"/>
</dbReference>
<dbReference type="eggNOG" id="KOG0629">
    <property type="taxonomic scope" value="Eukaryota"/>
</dbReference>
<dbReference type="PANTHER" id="PTHR46101">
    <property type="match status" value="1"/>
</dbReference>